<dbReference type="Proteomes" id="UP001244552">
    <property type="component" value="Unassembled WGS sequence"/>
</dbReference>
<evidence type="ECO:0000313" key="3">
    <source>
        <dbReference type="Proteomes" id="UP001244552"/>
    </source>
</evidence>
<reference evidence="2 3" key="1">
    <citation type="submission" date="2023-07" db="EMBL/GenBank/DDBJ databases">
        <title>Genomic Encyclopedia of Type Strains, Phase IV (KMG-IV): sequencing the most valuable type-strain genomes for metagenomic binning, comparative biology and taxonomic classification.</title>
        <authorList>
            <person name="Goeker M."/>
        </authorList>
    </citation>
    <scope>NUCLEOTIDE SEQUENCE [LARGE SCALE GENOMIC DNA]</scope>
    <source>
        <strain evidence="2 3">DSM 19922</strain>
    </source>
</reference>
<keyword evidence="3" id="KW-1185">Reference proteome</keyword>
<organism evidence="2 3">
    <name type="scientific">Azospirillum picis</name>
    <dbReference type="NCBI Taxonomy" id="488438"/>
    <lineage>
        <taxon>Bacteria</taxon>
        <taxon>Pseudomonadati</taxon>
        <taxon>Pseudomonadota</taxon>
        <taxon>Alphaproteobacteria</taxon>
        <taxon>Rhodospirillales</taxon>
        <taxon>Azospirillaceae</taxon>
        <taxon>Azospirillum</taxon>
    </lineage>
</organism>
<evidence type="ECO:0000256" key="1">
    <source>
        <dbReference type="SAM" id="Phobius"/>
    </source>
</evidence>
<name>A0ABU0MI42_9PROT</name>
<proteinExistence type="predicted"/>
<gene>
    <name evidence="2" type="ORF">QO018_001975</name>
</gene>
<protein>
    <submittedName>
        <fullName evidence="2">Uncharacterized protein</fullName>
    </submittedName>
</protein>
<keyword evidence="1" id="KW-0472">Membrane</keyword>
<keyword evidence="1" id="KW-1133">Transmembrane helix</keyword>
<sequence>MSFEPEASIRLAVEQRDGRKVRVTILDKVVMRAPLTEDIRVLVRWVMNHQRTQGAILNGRNDNSFPHVQNKAEWTYDYFQDQVADANDDFSIDRLQHILEVRQYLRDKGHEKLAPLLPRSASLTRTDAAYDHAHASSCPRSSVSPVVNAGKDQSGGRFPRGKDIAIGAGIGVAVLAAFAKGYPFGGLGIAVAGGLYLFRAARKDRRR</sequence>
<feature type="transmembrane region" description="Helical" evidence="1">
    <location>
        <begin position="161"/>
        <end position="178"/>
    </location>
</feature>
<accession>A0ABU0MI42</accession>
<dbReference type="EMBL" id="JAUSVU010000005">
    <property type="protein sequence ID" value="MDQ0533126.1"/>
    <property type="molecule type" value="Genomic_DNA"/>
</dbReference>
<comment type="caution">
    <text evidence="2">The sequence shown here is derived from an EMBL/GenBank/DDBJ whole genome shotgun (WGS) entry which is preliminary data.</text>
</comment>
<evidence type="ECO:0000313" key="2">
    <source>
        <dbReference type="EMBL" id="MDQ0533126.1"/>
    </source>
</evidence>
<dbReference type="RefSeq" id="WP_209980982.1">
    <property type="nucleotide sequence ID" value="NZ_JAGINO010000005.1"/>
</dbReference>
<keyword evidence="1" id="KW-0812">Transmembrane</keyword>